<accession>A0A4Y2RGY3</accession>
<reference evidence="1 2" key="1">
    <citation type="journal article" date="2019" name="Sci. Rep.">
        <title>Orb-weaving spider Araneus ventricosus genome elucidates the spidroin gene catalogue.</title>
        <authorList>
            <person name="Kono N."/>
            <person name="Nakamura H."/>
            <person name="Ohtoshi R."/>
            <person name="Moran D.A.P."/>
            <person name="Shinohara A."/>
            <person name="Yoshida Y."/>
            <person name="Fujiwara M."/>
            <person name="Mori M."/>
            <person name="Tomita M."/>
            <person name="Arakawa K."/>
        </authorList>
    </citation>
    <scope>NUCLEOTIDE SEQUENCE [LARGE SCALE GENOMIC DNA]</scope>
</reference>
<name>A0A4Y2RGY3_ARAVE</name>
<gene>
    <name evidence="1" type="ORF">AVEN_159546_1</name>
</gene>
<comment type="caution">
    <text evidence="1">The sequence shown here is derived from an EMBL/GenBank/DDBJ whole genome shotgun (WGS) entry which is preliminary data.</text>
</comment>
<evidence type="ECO:0000313" key="1">
    <source>
        <dbReference type="EMBL" id="GBN75047.1"/>
    </source>
</evidence>
<dbReference type="AlphaFoldDB" id="A0A4Y2RGY3"/>
<protein>
    <submittedName>
        <fullName evidence="1">Uncharacterized protein</fullName>
    </submittedName>
</protein>
<organism evidence="1 2">
    <name type="scientific">Araneus ventricosus</name>
    <name type="common">Orbweaver spider</name>
    <name type="synonym">Epeira ventricosa</name>
    <dbReference type="NCBI Taxonomy" id="182803"/>
    <lineage>
        <taxon>Eukaryota</taxon>
        <taxon>Metazoa</taxon>
        <taxon>Ecdysozoa</taxon>
        <taxon>Arthropoda</taxon>
        <taxon>Chelicerata</taxon>
        <taxon>Arachnida</taxon>
        <taxon>Araneae</taxon>
        <taxon>Araneomorphae</taxon>
        <taxon>Entelegynae</taxon>
        <taxon>Araneoidea</taxon>
        <taxon>Araneidae</taxon>
        <taxon>Araneus</taxon>
    </lineage>
</organism>
<proteinExistence type="predicted"/>
<keyword evidence="2" id="KW-1185">Reference proteome</keyword>
<evidence type="ECO:0000313" key="2">
    <source>
        <dbReference type="Proteomes" id="UP000499080"/>
    </source>
</evidence>
<sequence>MPPPPAGSFSMSFRTLLPTFSIRRFLAFVDRTTGDRGNSMPSLPTDRHVRFLRIPDEPVSKLTGYPLNTPYKLLYPTRVPQSFFNPLDQDQRWDEHNKVYTVMVCNSSGMENLRASWVSYVYLPVIYNLH</sequence>
<dbReference type="EMBL" id="BGPR01017079">
    <property type="protein sequence ID" value="GBN75047.1"/>
    <property type="molecule type" value="Genomic_DNA"/>
</dbReference>
<dbReference type="Proteomes" id="UP000499080">
    <property type="component" value="Unassembled WGS sequence"/>
</dbReference>